<dbReference type="InterPro" id="IPR017451">
    <property type="entry name" value="F-box-assoc_interact_dom"/>
</dbReference>
<dbReference type="InterPro" id="IPR036047">
    <property type="entry name" value="F-box-like_dom_sf"/>
</dbReference>
<gene>
    <name evidence="2" type="ORF">CARUB_v10015469mg</name>
</gene>
<feature type="non-terminal residue" evidence="2">
    <location>
        <position position="293"/>
    </location>
</feature>
<accession>R0G980</accession>
<dbReference type="STRING" id="81985.R0G980"/>
<sequence length="293" mass="33653">MTRSQTYPLDKMPLEMKEEICMKLEVECITKLIALSKSWSSIVRNKIFTNLYLNQSLARPRILISLIGVQDMQHFFLSCSQEDPSSDHRTVSCNPPRQGNWYNFSPPVRGLMSCMCDNNKVMIGNPSTRQLITLPRVKTVRKDILHFFGYDPVKGEYKVLCMTVSRNPTRSRSGEAVTEEHQVFTLGAKRKKWRKIECEHLHYAHPRTQGICSNGVVYYLAWVENVRFLICFDVGSEKFSVMELPGDVEGLSNYGEKIAVTKMIIDGNIDLWVLEDASKQKWSKTTIVTSSWI</sequence>
<evidence type="ECO:0000313" key="3">
    <source>
        <dbReference type="Proteomes" id="UP000029121"/>
    </source>
</evidence>
<proteinExistence type="predicted"/>
<feature type="domain" description="F-box associated beta-propeller type 3" evidence="1">
    <location>
        <begin position="70"/>
        <end position="290"/>
    </location>
</feature>
<dbReference type="PANTHER" id="PTHR31111">
    <property type="entry name" value="BNAA05G37150D PROTEIN-RELATED"/>
    <property type="match status" value="1"/>
</dbReference>
<reference evidence="3" key="1">
    <citation type="journal article" date="2013" name="Nat. Genet.">
        <title>The Capsella rubella genome and the genomic consequences of rapid mating system evolution.</title>
        <authorList>
            <person name="Slotte T."/>
            <person name="Hazzouri K.M."/>
            <person name="Agren J.A."/>
            <person name="Koenig D."/>
            <person name="Maumus F."/>
            <person name="Guo Y.L."/>
            <person name="Steige K."/>
            <person name="Platts A.E."/>
            <person name="Escobar J.S."/>
            <person name="Newman L.K."/>
            <person name="Wang W."/>
            <person name="Mandakova T."/>
            <person name="Vello E."/>
            <person name="Smith L.M."/>
            <person name="Henz S.R."/>
            <person name="Steffen J."/>
            <person name="Takuno S."/>
            <person name="Brandvain Y."/>
            <person name="Coop G."/>
            <person name="Andolfatto P."/>
            <person name="Hu T.T."/>
            <person name="Blanchette M."/>
            <person name="Clark R.M."/>
            <person name="Quesneville H."/>
            <person name="Nordborg M."/>
            <person name="Gaut B.S."/>
            <person name="Lysak M.A."/>
            <person name="Jenkins J."/>
            <person name="Grimwood J."/>
            <person name="Chapman J."/>
            <person name="Prochnik S."/>
            <person name="Shu S."/>
            <person name="Rokhsar D."/>
            <person name="Schmutz J."/>
            <person name="Weigel D."/>
            <person name="Wright S.I."/>
        </authorList>
    </citation>
    <scope>NUCLEOTIDE SEQUENCE [LARGE SCALE GENOMIC DNA]</scope>
    <source>
        <strain evidence="3">cv. Monte Gargano</strain>
    </source>
</reference>
<name>R0G980_9BRAS</name>
<organism evidence="2 3">
    <name type="scientific">Capsella rubella</name>
    <dbReference type="NCBI Taxonomy" id="81985"/>
    <lineage>
        <taxon>Eukaryota</taxon>
        <taxon>Viridiplantae</taxon>
        <taxon>Streptophyta</taxon>
        <taxon>Embryophyta</taxon>
        <taxon>Tracheophyta</taxon>
        <taxon>Spermatophyta</taxon>
        <taxon>Magnoliopsida</taxon>
        <taxon>eudicotyledons</taxon>
        <taxon>Gunneridae</taxon>
        <taxon>Pentapetalae</taxon>
        <taxon>rosids</taxon>
        <taxon>malvids</taxon>
        <taxon>Brassicales</taxon>
        <taxon>Brassicaceae</taxon>
        <taxon>Camelineae</taxon>
        <taxon>Capsella</taxon>
    </lineage>
</organism>
<dbReference type="OrthoDB" id="1078980at2759"/>
<dbReference type="Proteomes" id="UP000029121">
    <property type="component" value="Unassembled WGS sequence"/>
</dbReference>
<dbReference type="InterPro" id="IPR013187">
    <property type="entry name" value="F-box-assoc_dom_typ3"/>
</dbReference>
<dbReference type="EMBL" id="KB870807">
    <property type="protein sequence ID" value="EOA32212.1"/>
    <property type="molecule type" value="Genomic_DNA"/>
</dbReference>
<dbReference type="AlphaFoldDB" id="R0G980"/>
<dbReference type="Pfam" id="PF08268">
    <property type="entry name" value="FBA_3"/>
    <property type="match status" value="1"/>
</dbReference>
<dbReference type="PANTHER" id="PTHR31111:SF78">
    <property type="entry name" value="F-BOX ASSOCIATED UBIQUITINATION EFFECTOR FAMILY PROTEIN"/>
    <property type="match status" value="1"/>
</dbReference>
<dbReference type="KEGG" id="crb:17890782"/>
<dbReference type="NCBIfam" id="TIGR01640">
    <property type="entry name" value="F_box_assoc_1"/>
    <property type="match status" value="1"/>
</dbReference>
<evidence type="ECO:0000313" key="2">
    <source>
        <dbReference type="EMBL" id="EOA32212.1"/>
    </source>
</evidence>
<keyword evidence="3" id="KW-1185">Reference proteome</keyword>
<protein>
    <recommendedName>
        <fullName evidence="1">F-box associated beta-propeller type 3 domain-containing protein</fullName>
    </recommendedName>
</protein>
<dbReference type="SUPFAM" id="SSF81383">
    <property type="entry name" value="F-box domain"/>
    <property type="match status" value="1"/>
</dbReference>
<evidence type="ECO:0000259" key="1">
    <source>
        <dbReference type="Pfam" id="PF08268"/>
    </source>
</evidence>